<dbReference type="InterPro" id="IPR051906">
    <property type="entry name" value="TolC-like"/>
</dbReference>
<sequence length="432" mass="48993">MKRLIIGLYVGAVISTPMLVAKSRVLTIDRAVEVALKHNPTIDIGKLDFQAATSRNRFQRGYYLPNINLSSSMGKQGLEFEGQDAISGNLLMGNISASQLLYDFGKTKGRVEASDSQAKAYRADMNHIISSTILSVKVRFYDALKMKSIIDVNKKNIKLQEAQLLRAQRYYDSGIKTIIDVSDAKVRLTKARLSLNDAQYELKLRKALLEESMGFVPNGGDYTLKYEDLQLSKISQKLPKINTTLAWLEGFAYDHRYELQSSKYLIESSRYLVESKKGDYYPTLSANGNYMAQDLDSQFATTTPNRQWQATIDVKWNLFSGLQTDASVEEAKIKHMKASSHLNEIRLQIKREVIESTLYVKRMRDSVILSESIANASEAKFLQAQKRYENDLADYIELQEAQQGYIKSLGDLVVAYYDYYISIAKLDYAVGR</sequence>
<comment type="subcellular location">
    <subcellularLocation>
        <location evidence="1">Cell outer membrane</location>
    </subcellularLocation>
</comment>
<dbReference type="GO" id="GO:0015562">
    <property type="term" value="F:efflux transmembrane transporter activity"/>
    <property type="evidence" value="ECO:0007669"/>
    <property type="project" value="InterPro"/>
</dbReference>
<reference evidence="7" key="1">
    <citation type="submission" date="2016-10" db="EMBL/GenBank/DDBJ databases">
        <authorList>
            <person name="de Groot N.N."/>
        </authorList>
    </citation>
    <scope>NUCLEOTIDE SEQUENCE</scope>
</reference>
<proteinExistence type="predicted"/>
<gene>
    <name evidence="7" type="ORF">MNB_SV-6-313</name>
</gene>
<evidence type="ECO:0000256" key="1">
    <source>
        <dbReference type="ARBA" id="ARBA00004442"/>
    </source>
</evidence>
<organism evidence="7">
    <name type="scientific">hydrothermal vent metagenome</name>
    <dbReference type="NCBI Taxonomy" id="652676"/>
    <lineage>
        <taxon>unclassified sequences</taxon>
        <taxon>metagenomes</taxon>
        <taxon>ecological metagenomes</taxon>
    </lineage>
</organism>
<accession>A0A1W1CG16</accession>
<evidence type="ECO:0000256" key="6">
    <source>
        <dbReference type="ARBA" id="ARBA00023237"/>
    </source>
</evidence>
<dbReference type="InterPro" id="IPR003423">
    <property type="entry name" value="OMP_efflux"/>
</dbReference>
<dbReference type="SUPFAM" id="SSF56954">
    <property type="entry name" value="Outer membrane efflux proteins (OEP)"/>
    <property type="match status" value="1"/>
</dbReference>
<keyword evidence="2" id="KW-0813">Transport</keyword>
<evidence type="ECO:0000313" key="7">
    <source>
        <dbReference type="EMBL" id="SFV64704.1"/>
    </source>
</evidence>
<dbReference type="EMBL" id="FPHC01000071">
    <property type="protein sequence ID" value="SFV64704.1"/>
    <property type="molecule type" value="Genomic_DNA"/>
</dbReference>
<evidence type="ECO:0000256" key="4">
    <source>
        <dbReference type="ARBA" id="ARBA00022692"/>
    </source>
</evidence>
<protein>
    <submittedName>
        <fullName evidence="7">Type I secretion outer membrane protein</fullName>
    </submittedName>
</protein>
<dbReference type="PANTHER" id="PTHR30026">
    <property type="entry name" value="OUTER MEMBRANE PROTEIN TOLC"/>
    <property type="match status" value="1"/>
</dbReference>
<evidence type="ECO:0000256" key="2">
    <source>
        <dbReference type="ARBA" id="ARBA00022448"/>
    </source>
</evidence>
<dbReference type="GO" id="GO:1990281">
    <property type="term" value="C:efflux pump complex"/>
    <property type="evidence" value="ECO:0007669"/>
    <property type="project" value="TreeGrafter"/>
</dbReference>
<dbReference type="GO" id="GO:0015288">
    <property type="term" value="F:porin activity"/>
    <property type="evidence" value="ECO:0007669"/>
    <property type="project" value="TreeGrafter"/>
</dbReference>
<evidence type="ECO:0000256" key="5">
    <source>
        <dbReference type="ARBA" id="ARBA00023136"/>
    </source>
</evidence>
<dbReference type="PANTHER" id="PTHR30026:SF20">
    <property type="entry name" value="OUTER MEMBRANE PROTEIN TOLC"/>
    <property type="match status" value="1"/>
</dbReference>
<dbReference type="Gene3D" id="1.20.1600.10">
    <property type="entry name" value="Outer membrane efflux proteins (OEP)"/>
    <property type="match status" value="1"/>
</dbReference>
<keyword evidence="6" id="KW-0998">Cell outer membrane</keyword>
<dbReference type="Pfam" id="PF02321">
    <property type="entry name" value="OEP"/>
    <property type="match status" value="2"/>
</dbReference>
<evidence type="ECO:0000256" key="3">
    <source>
        <dbReference type="ARBA" id="ARBA00022452"/>
    </source>
</evidence>
<name>A0A1W1CG16_9ZZZZ</name>
<dbReference type="AlphaFoldDB" id="A0A1W1CG16"/>
<keyword evidence="3" id="KW-1134">Transmembrane beta strand</keyword>
<dbReference type="GO" id="GO:0009279">
    <property type="term" value="C:cell outer membrane"/>
    <property type="evidence" value="ECO:0007669"/>
    <property type="project" value="UniProtKB-SubCell"/>
</dbReference>
<keyword evidence="5" id="KW-0472">Membrane</keyword>
<keyword evidence="4" id="KW-0812">Transmembrane</keyword>